<gene>
    <name evidence="2" type="ORF">COV24_04850</name>
</gene>
<evidence type="ECO:0000256" key="1">
    <source>
        <dbReference type="SAM" id="Phobius"/>
    </source>
</evidence>
<accession>A0A2H0RB30</accession>
<reference evidence="2 3" key="1">
    <citation type="submission" date="2017-09" db="EMBL/GenBank/DDBJ databases">
        <title>Depth-based differentiation of microbial function through sediment-hosted aquifers and enrichment of novel symbionts in the deep terrestrial subsurface.</title>
        <authorList>
            <person name="Probst A.J."/>
            <person name="Ladd B."/>
            <person name="Jarett J.K."/>
            <person name="Geller-Mcgrath D.E."/>
            <person name="Sieber C.M."/>
            <person name="Emerson J.B."/>
            <person name="Anantharaman K."/>
            <person name="Thomas B.C."/>
            <person name="Malmstrom R."/>
            <person name="Stieglmeier M."/>
            <person name="Klingl A."/>
            <person name="Woyke T."/>
            <person name="Ryan C.M."/>
            <person name="Banfield J.F."/>
        </authorList>
    </citation>
    <scope>NUCLEOTIDE SEQUENCE [LARGE SCALE GENOMIC DNA]</scope>
    <source>
        <strain evidence="2">CG10_big_fil_rev_8_21_14_0_10_32_10</strain>
    </source>
</reference>
<evidence type="ECO:0000313" key="2">
    <source>
        <dbReference type="EMBL" id="PIR43025.1"/>
    </source>
</evidence>
<keyword evidence="1" id="KW-1133">Transmembrane helix</keyword>
<proteinExistence type="predicted"/>
<keyword evidence="1" id="KW-0812">Transmembrane</keyword>
<evidence type="ECO:0000313" key="3">
    <source>
        <dbReference type="Proteomes" id="UP000230214"/>
    </source>
</evidence>
<feature type="transmembrane region" description="Helical" evidence="1">
    <location>
        <begin position="92"/>
        <end position="114"/>
    </location>
</feature>
<sequence length="124" mass="13091">MLEKTLQLIDAVHYLVIPKIYAAAPTIDLTDNAASEPTDITTLSDIVNLVINTVFVLGLAASLLFVIIGGIKYVTSQGDQTKAEEARNTITNAIIGAVVIVAFRVILSIALNIIGGGTLDTILK</sequence>
<dbReference type="InterPro" id="IPR043993">
    <property type="entry name" value="T4SS_pilin"/>
</dbReference>
<dbReference type="Proteomes" id="UP000230214">
    <property type="component" value="Unassembled WGS sequence"/>
</dbReference>
<dbReference type="EMBL" id="PCXU01000043">
    <property type="protein sequence ID" value="PIR43025.1"/>
    <property type="molecule type" value="Genomic_DNA"/>
</dbReference>
<comment type="caution">
    <text evidence="2">The sequence shown here is derived from an EMBL/GenBank/DDBJ whole genome shotgun (WGS) entry which is preliminary data.</text>
</comment>
<feature type="transmembrane region" description="Helical" evidence="1">
    <location>
        <begin position="49"/>
        <end position="71"/>
    </location>
</feature>
<dbReference type="AlphaFoldDB" id="A0A2H0RB30"/>
<protein>
    <submittedName>
        <fullName evidence="2">Uncharacterized protein</fullName>
    </submittedName>
</protein>
<name>A0A2H0RB30_UNCKA</name>
<organism evidence="2 3">
    <name type="scientific">candidate division WWE3 bacterium CG10_big_fil_rev_8_21_14_0_10_32_10</name>
    <dbReference type="NCBI Taxonomy" id="1975090"/>
    <lineage>
        <taxon>Bacteria</taxon>
        <taxon>Katanobacteria</taxon>
    </lineage>
</organism>
<keyword evidence="1" id="KW-0472">Membrane</keyword>
<dbReference type="Pfam" id="PF18895">
    <property type="entry name" value="T4SS_pilin"/>
    <property type="match status" value="1"/>
</dbReference>